<evidence type="ECO:0000259" key="3">
    <source>
        <dbReference type="Pfam" id="PF01361"/>
    </source>
</evidence>
<dbReference type="Proteomes" id="UP000181998">
    <property type="component" value="Unassembled WGS sequence"/>
</dbReference>
<comment type="similarity">
    <text evidence="1">Belongs to the 4-oxalocrotonate tautomerase family.</text>
</comment>
<dbReference type="AlphaFoldDB" id="A0A1H9ACG4"/>
<dbReference type="EMBL" id="FOFX01000003">
    <property type="protein sequence ID" value="SEP74315.1"/>
    <property type="molecule type" value="Genomic_DNA"/>
</dbReference>
<dbReference type="Gene3D" id="3.30.429.10">
    <property type="entry name" value="Macrophage Migration Inhibitory Factor"/>
    <property type="match status" value="1"/>
</dbReference>
<dbReference type="GO" id="GO:0016853">
    <property type="term" value="F:isomerase activity"/>
    <property type="evidence" value="ECO:0007669"/>
    <property type="project" value="UniProtKB-KW"/>
</dbReference>
<accession>A0A1H9ACG4</accession>
<dbReference type="SUPFAM" id="SSF55331">
    <property type="entry name" value="Tautomerase/MIF"/>
    <property type="match status" value="1"/>
</dbReference>
<dbReference type="PANTHER" id="PTHR35530:SF2">
    <property type="entry name" value="BSL4019 PROTEIN"/>
    <property type="match status" value="1"/>
</dbReference>
<proteinExistence type="inferred from homology"/>
<evidence type="ECO:0000313" key="5">
    <source>
        <dbReference type="Proteomes" id="UP000181998"/>
    </source>
</evidence>
<gene>
    <name evidence="4" type="ORF">SAMN05421510_100366</name>
</gene>
<name>A0A1H9ACG4_9PROT</name>
<evidence type="ECO:0000313" key="4">
    <source>
        <dbReference type="EMBL" id="SEP74315.1"/>
    </source>
</evidence>
<dbReference type="Pfam" id="PF01361">
    <property type="entry name" value="Tautomerase"/>
    <property type="match status" value="1"/>
</dbReference>
<organism evidence="4 5">
    <name type="scientific">Nitrosomonas ureae</name>
    <dbReference type="NCBI Taxonomy" id="44577"/>
    <lineage>
        <taxon>Bacteria</taxon>
        <taxon>Pseudomonadati</taxon>
        <taxon>Pseudomonadota</taxon>
        <taxon>Betaproteobacteria</taxon>
        <taxon>Nitrosomonadales</taxon>
        <taxon>Nitrosomonadaceae</taxon>
        <taxon>Nitrosomonas</taxon>
    </lineage>
</organism>
<dbReference type="RefSeq" id="WP_074719640.1">
    <property type="nucleotide sequence ID" value="NZ_FOFX01000003.1"/>
</dbReference>
<keyword evidence="2" id="KW-0413">Isomerase</keyword>
<evidence type="ECO:0000256" key="1">
    <source>
        <dbReference type="ARBA" id="ARBA00006723"/>
    </source>
</evidence>
<dbReference type="OrthoDB" id="8527422at2"/>
<evidence type="ECO:0000256" key="2">
    <source>
        <dbReference type="ARBA" id="ARBA00023235"/>
    </source>
</evidence>
<reference evidence="4 5" key="1">
    <citation type="submission" date="2016-10" db="EMBL/GenBank/DDBJ databases">
        <authorList>
            <person name="de Groot N.N."/>
        </authorList>
    </citation>
    <scope>NUCLEOTIDE SEQUENCE [LARGE SCALE GENOMIC DNA]</scope>
    <source>
        <strain evidence="4 5">Nm9</strain>
    </source>
</reference>
<protein>
    <submittedName>
        <fullName evidence="4">4-oxalocrotonate tautomerase</fullName>
    </submittedName>
</protein>
<dbReference type="PANTHER" id="PTHR35530">
    <property type="entry name" value="TAUTOMERASE-RELATED"/>
    <property type="match status" value="1"/>
</dbReference>
<dbReference type="InterPro" id="IPR014347">
    <property type="entry name" value="Tautomerase/MIF_sf"/>
</dbReference>
<dbReference type="InterPro" id="IPR004370">
    <property type="entry name" value="4-OT-like_dom"/>
</dbReference>
<dbReference type="STRING" id="44577.ATY38_00940"/>
<sequence>MPYVNIRVAGTLTREQKQQIATELTDTLERIANKPKSYTYISFDELPDENWAVAGKLLGGED</sequence>
<feature type="domain" description="4-oxalocrotonate tautomerase-like" evidence="3">
    <location>
        <begin position="2"/>
        <end position="59"/>
    </location>
</feature>